<geneLocation type="mitochondrion" evidence="2"/>
<keyword evidence="2" id="KW-0496">Mitochondrion</keyword>
<gene>
    <name evidence="2" type="ORF">AEK19_MT1973</name>
</gene>
<evidence type="ECO:0000313" key="2">
    <source>
        <dbReference type="EMBL" id="ART32136.1"/>
    </source>
</evidence>
<evidence type="ECO:0000256" key="1">
    <source>
        <dbReference type="SAM" id="Phobius"/>
    </source>
</evidence>
<accession>A0A1Y0B3U9</accession>
<organism evidence="2">
    <name type="scientific">Utricularia reniformis</name>
    <dbReference type="NCBI Taxonomy" id="192314"/>
    <lineage>
        <taxon>Eukaryota</taxon>
        <taxon>Viridiplantae</taxon>
        <taxon>Streptophyta</taxon>
        <taxon>Embryophyta</taxon>
        <taxon>Tracheophyta</taxon>
        <taxon>Spermatophyta</taxon>
        <taxon>Magnoliopsida</taxon>
        <taxon>eudicotyledons</taxon>
        <taxon>Gunneridae</taxon>
        <taxon>Pentapetalae</taxon>
        <taxon>asterids</taxon>
        <taxon>lamiids</taxon>
        <taxon>Lamiales</taxon>
        <taxon>Lentibulariaceae</taxon>
        <taxon>Utricularia</taxon>
    </lineage>
</organism>
<dbReference type="AlphaFoldDB" id="A0A1Y0B3U9"/>
<keyword evidence="1" id="KW-1133">Transmembrane helix</keyword>
<dbReference type="EMBL" id="KY774314">
    <property type="protein sequence ID" value="ART32136.1"/>
    <property type="molecule type" value="Genomic_DNA"/>
</dbReference>
<keyword evidence="1" id="KW-0812">Transmembrane</keyword>
<protein>
    <submittedName>
        <fullName evidence="2">Uncharacterized protein</fullName>
    </submittedName>
</protein>
<feature type="transmembrane region" description="Helical" evidence="1">
    <location>
        <begin position="12"/>
        <end position="37"/>
    </location>
</feature>
<reference evidence="2" key="1">
    <citation type="submission" date="2017-03" db="EMBL/GenBank/DDBJ databases">
        <title>The mitochondrial genome of the carnivorous plant Utricularia reniformis (Lentibulariaceae): structure, comparative analysis and evolutionary landmarks.</title>
        <authorList>
            <person name="Silva S.R."/>
            <person name="Alvarenga D.O."/>
            <person name="Michael T.P."/>
            <person name="Miranda V.F.O."/>
            <person name="Varani A.M."/>
        </authorList>
    </citation>
    <scope>NUCLEOTIDE SEQUENCE</scope>
</reference>
<proteinExistence type="predicted"/>
<sequence length="62" mass="7247">MISEAPYWSKLYGFLLFSLRLSRLSLCLCTLCLSLLLKITRSYSFFRSHTAHTFFDQIPPVL</sequence>
<keyword evidence="1" id="KW-0472">Membrane</keyword>
<name>A0A1Y0B3U9_9LAMI</name>